<protein>
    <recommendedName>
        <fullName evidence="3">Harmonin-binding protein USHBP1 PDZ-binding domain-containing protein</fullName>
    </recommendedName>
</protein>
<feature type="compositionally biased region" description="Basic and acidic residues" evidence="2">
    <location>
        <begin position="255"/>
        <end position="265"/>
    </location>
</feature>
<dbReference type="Pfam" id="PF10506">
    <property type="entry name" value="USHBP1_PDZ-bd"/>
    <property type="match status" value="1"/>
</dbReference>
<proteinExistence type="predicted"/>
<keyword evidence="5" id="KW-1185">Reference proteome</keyword>
<comment type="caution">
    <text evidence="4">The sequence shown here is derived from an EMBL/GenBank/DDBJ whole genome shotgun (WGS) entry which is preliminary data.</text>
</comment>
<organism evidence="4 5">
    <name type="scientific">Phrynosoma platyrhinos</name>
    <name type="common">Desert horned lizard</name>
    <dbReference type="NCBI Taxonomy" id="52577"/>
    <lineage>
        <taxon>Eukaryota</taxon>
        <taxon>Metazoa</taxon>
        <taxon>Chordata</taxon>
        <taxon>Craniata</taxon>
        <taxon>Vertebrata</taxon>
        <taxon>Euteleostomi</taxon>
        <taxon>Lepidosauria</taxon>
        <taxon>Squamata</taxon>
        <taxon>Bifurcata</taxon>
        <taxon>Unidentata</taxon>
        <taxon>Episquamata</taxon>
        <taxon>Toxicofera</taxon>
        <taxon>Iguania</taxon>
        <taxon>Phrynosomatidae</taxon>
        <taxon>Phrynosomatinae</taxon>
        <taxon>Phrynosoma</taxon>
    </lineage>
</organism>
<evidence type="ECO:0000313" key="5">
    <source>
        <dbReference type="Proteomes" id="UP000826234"/>
    </source>
</evidence>
<evidence type="ECO:0000313" key="4">
    <source>
        <dbReference type="EMBL" id="KAH0625952.1"/>
    </source>
</evidence>
<name>A0ABQ7T939_PHRPL</name>
<sequence length="656" mass="73883">MEKGDPELQDEGLPEKALPDEQVILHYEEHITELLVTVAHLHSQIKHLQQRKDREEEEFSDLCSEYTASLPRCPVRFPSKAAIPPPPSRPDEGNSDLFLAVHRAVTSLENTVFSHRSRIPSTESKMEGPVHMAEGFEKNLKKFQRGCKELFLQPDDDPAGSDLGFLSGDTSIYEQEIALYKERNAALWRELGSRTEELSQSKETLCAYQEERDKLQRKDPVAIAVQKFFRCVQDATNILPTPGLFSPQVPLPAETHGKDPQETQRDELHRSIKMLQGLHQLLLVTFQEIKSDTEGISMLLDLSESDNTALHLAVQYRRAMMEKVHRSLQRHNTDGEMPGGCNIHSEQSPVQPGEMAEGNERNVLRDYIRHLRMEQASLKLPAHRLPPGPGSVAAEINSGIKAKVTKVRKALHDALPSETAPPKMEKAQLLWELQVAREALTDLNARLPLAEKEKQRLELQTYTYRAQEAACQLMIQILKAERGELCGEQSISSGESSSSSSDSEEYRLVTGSRRLVSSISEAPSGKGADPDPEAQRLELRDTLVRNRELKDQICSLLVDLEEQSQESRAQEMQETELAQVFFKAHSALVLAYQNARKKQEAQIYQLESQMTLMGQRQTGQLRILMQTLQRLEGRVGGLAEVSRVGPDSSFCPFPKE</sequence>
<feature type="domain" description="Harmonin-binding protein USHBP1 PDZ-binding" evidence="3">
    <location>
        <begin position="268"/>
        <end position="322"/>
    </location>
</feature>
<accession>A0ABQ7T939</accession>
<dbReference type="InterPro" id="IPR040171">
    <property type="entry name" value="USBP1-like"/>
</dbReference>
<evidence type="ECO:0000256" key="2">
    <source>
        <dbReference type="SAM" id="MobiDB-lite"/>
    </source>
</evidence>
<evidence type="ECO:0000256" key="1">
    <source>
        <dbReference type="SAM" id="Coils"/>
    </source>
</evidence>
<dbReference type="PANTHER" id="PTHR23347">
    <property type="entry name" value="COLORECTAL MUTANT CANCER PROTEIN MCC PROTEIN -RELATED"/>
    <property type="match status" value="1"/>
</dbReference>
<feature type="region of interest" description="Disordered" evidence="2">
    <location>
        <begin position="76"/>
        <end position="95"/>
    </location>
</feature>
<feature type="region of interest" description="Disordered" evidence="2">
    <location>
        <begin position="246"/>
        <end position="265"/>
    </location>
</feature>
<evidence type="ECO:0000259" key="3">
    <source>
        <dbReference type="Pfam" id="PF10506"/>
    </source>
</evidence>
<feature type="coiled-coil region" evidence="1">
    <location>
        <begin position="426"/>
        <end position="460"/>
    </location>
</feature>
<gene>
    <name evidence="4" type="ORF">JD844_034341</name>
</gene>
<dbReference type="InterPro" id="IPR019536">
    <property type="entry name" value="USHBP1_PDZ-bd"/>
</dbReference>
<keyword evidence="1" id="KW-0175">Coiled coil</keyword>
<dbReference type="PANTHER" id="PTHR23347:SF5">
    <property type="entry name" value="HARMONIN-BINDING PROTEIN USHBP1"/>
    <property type="match status" value="1"/>
</dbReference>
<dbReference type="Proteomes" id="UP000826234">
    <property type="component" value="Unassembled WGS sequence"/>
</dbReference>
<feature type="coiled-coil region" evidence="1">
    <location>
        <begin position="38"/>
        <end position="65"/>
    </location>
</feature>
<reference evidence="4 5" key="1">
    <citation type="journal article" date="2022" name="Gigascience">
        <title>A chromosome-level genome assembly and annotation of the desert horned lizard, Phrynosoma platyrhinos, provides insight into chromosomal rearrangements among reptiles.</title>
        <authorList>
            <person name="Koochekian N."/>
            <person name="Ascanio A."/>
            <person name="Farleigh K."/>
            <person name="Card D.C."/>
            <person name="Schield D.R."/>
            <person name="Castoe T.A."/>
            <person name="Jezkova T."/>
        </authorList>
    </citation>
    <scope>NUCLEOTIDE SEQUENCE [LARGE SCALE GENOMIC DNA]</scope>
    <source>
        <strain evidence="4">NK-2021</strain>
    </source>
</reference>
<dbReference type="EMBL" id="JAIPUX010000953">
    <property type="protein sequence ID" value="KAH0625952.1"/>
    <property type="molecule type" value="Genomic_DNA"/>
</dbReference>